<comment type="caution">
    <text evidence="1">The sequence shown here is derived from an EMBL/GenBank/DDBJ whole genome shotgun (WGS) entry which is preliminary data.</text>
</comment>
<accession>A0A9X8ZC74</accession>
<proteinExistence type="predicted"/>
<protein>
    <submittedName>
        <fullName evidence="1">Uncharacterized protein</fullName>
    </submittedName>
</protein>
<name>A0A9X8ZC74_9BACI</name>
<dbReference type="RefSeq" id="WP_137024796.1">
    <property type="nucleotide sequence ID" value="NZ_SZNT01000790.1"/>
</dbReference>
<gene>
    <name evidence="1" type="ORF">FC678_25895</name>
</gene>
<reference evidence="1 2" key="1">
    <citation type="journal article" date="2019" name="Environ. Microbiol.">
        <title>An active ?-lactamase is a part of an orchestrated cell wall stress resistance network of Bacillus subtilis and related rhizosphere species.</title>
        <authorList>
            <person name="Bucher T."/>
            <person name="Keren-Paz A."/>
            <person name="Hausser J."/>
            <person name="Olender T."/>
            <person name="Cytryn E."/>
            <person name="Kolodkin-Gal I."/>
        </authorList>
    </citation>
    <scope>NUCLEOTIDE SEQUENCE [LARGE SCALE GENOMIC DNA]</scope>
    <source>
        <strain evidence="1 2">I4</strain>
    </source>
</reference>
<dbReference type="AlphaFoldDB" id="A0A9X8ZC74"/>
<organism evidence="1 2">
    <name type="scientific">Peribacillus simplex</name>
    <dbReference type="NCBI Taxonomy" id="1478"/>
    <lineage>
        <taxon>Bacteria</taxon>
        <taxon>Bacillati</taxon>
        <taxon>Bacillota</taxon>
        <taxon>Bacilli</taxon>
        <taxon>Bacillales</taxon>
        <taxon>Bacillaceae</taxon>
        <taxon>Peribacillus</taxon>
    </lineage>
</organism>
<dbReference type="Proteomes" id="UP000309170">
    <property type="component" value="Unassembled WGS sequence"/>
</dbReference>
<sequence length="421" mass="49613">MLCKSLTETKINIIDSIMGSGKTSWAIQYMNEALVYQKFIYITPFKTEVERVLSSVNLNFKQPEANNAGETKLEDIKRLIADGENIVSTHSLFKRVDSEVIDLLEMENYILILDEVMDVIEQVKISKDDLKMLIQNKVIEVDKKGIVSWEQVNYQQGYFEKIRNLANSGNLMMYQDQANEPIAIYWTFPVETFKFFEEVFILTYMFNGQIQRAYFDLFGLNYNYKSVISKNEEFKLSSYIPFREENRSHLKNLINIYYSSPRDKIDINKIGKKHSSLSVSDLMKKTRNTETKKLMRNSAYNFYRHKCNVPTEEVMWTTFQEFKDKVTPSGLKDHFVSVNARATNEYQHKSTCIYLANRYTNPVIKNFFSKHDVEVEVDLFALSELLQWLFRSRIRTDQPINVYIPSIRMRTLLEQYLDNEI</sequence>
<dbReference type="EMBL" id="SZNT01000790">
    <property type="protein sequence ID" value="TKH01027.1"/>
    <property type="molecule type" value="Genomic_DNA"/>
</dbReference>
<evidence type="ECO:0000313" key="1">
    <source>
        <dbReference type="EMBL" id="TKH01027.1"/>
    </source>
</evidence>
<evidence type="ECO:0000313" key="2">
    <source>
        <dbReference type="Proteomes" id="UP000309170"/>
    </source>
</evidence>